<dbReference type="Proteomes" id="UP000242351">
    <property type="component" value="Unassembled WGS sequence"/>
</dbReference>
<evidence type="ECO:0000256" key="1">
    <source>
        <dbReference type="SAM" id="Phobius"/>
    </source>
</evidence>
<dbReference type="EMBL" id="PGOZ01000013">
    <property type="protein sequence ID" value="PJI32093.1"/>
    <property type="molecule type" value="Genomic_DNA"/>
</dbReference>
<comment type="caution">
    <text evidence="2">The sequence shown here is derived from an EMBL/GenBank/DDBJ whole genome shotgun (WGS) entry which is preliminary data.</text>
</comment>
<protein>
    <submittedName>
        <fullName evidence="2">Uncharacterized protein</fullName>
    </submittedName>
</protein>
<name>A0A2H9UK95_9GAMM</name>
<feature type="transmembrane region" description="Helical" evidence="1">
    <location>
        <begin position="46"/>
        <end position="65"/>
    </location>
</feature>
<reference evidence="2 3" key="2">
    <citation type="submission" date="2017-12" db="EMBL/GenBank/DDBJ databases">
        <title>Revising the taxonomy of the Acinetobacter lwoffii group: the description of Acinetobacter pseudolwoffii sp. nov. and emended description of Acinetobacter lwoffii.</title>
        <authorList>
            <person name="Nemec A."/>
        </authorList>
    </citation>
    <scope>NUCLEOTIDE SEQUENCE [LARGE SCALE GENOMIC DNA]</scope>
    <source>
        <strain evidence="2 3">ANC 5347</strain>
    </source>
</reference>
<proteinExistence type="predicted"/>
<keyword evidence="1" id="KW-0472">Membrane</keyword>
<gene>
    <name evidence="2" type="ORF">CU320_10875</name>
</gene>
<sequence length="71" mass="7789">MGFKLKKKNTGESTGRKGGNAFFTKIQSQIDQLSRVFGDSEKSKPLIYGAAGCLLAALITLLDLLRKYCFT</sequence>
<dbReference type="AlphaFoldDB" id="A0A2H9UK95"/>
<keyword evidence="1" id="KW-1133">Transmembrane helix</keyword>
<accession>A0A2H9UK95</accession>
<evidence type="ECO:0000313" key="3">
    <source>
        <dbReference type="Proteomes" id="UP000242351"/>
    </source>
</evidence>
<organism evidence="2 3">
    <name type="scientific">Acinetobacter pseudolwoffii</name>
    <dbReference type="NCBI Taxonomy" id="2053287"/>
    <lineage>
        <taxon>Bacteria</taxon>
        <taxon>Pseudomonadati</taxon>
        <taxon>Pseudomonadota</taxon>
        <taxon>Gammaproteobacteria</taxon>
        <taxon>Moraxellales</taxon>
        <taxon>Moraxellaceae</taxon>
        <taxon>Acinetobacter</taxon>
    </lineage>
</organism>
<evidence type="ECO:0000313" key="2">
    <source>
        <dbReference type="EMBL" id="PJI32093.1"/>
    </source>
</evidence>
<reference evidence="2 3" key="1">
    <citation type="submission" date="2017-11" db="EMBL/GenBank/DDBJ databases">
        <authorList>
            <person name="Han C.G."/>
        </authorList>
    </citation>
    <scope>NUCLEOTIDE SEQUENCE [LARGE SCALE GENOMIC DNA]</scope>
    <source>
        <strain evidence="2 3">ANC 5347</strain>
    </source>
</reference>
<keyword evidence="1" id="KW-0812">Transmembrane</keyword>